<proteinExistence type="predicted"/>
<accession>A0ABS7C3V5</accession>
<keyword evidence="1" id="KW-0812">Transmembrane</keyword>
<protein>
    <submittedName>
        <fullName evidence="2">Uncharacterized protein</fullName>
    </submittedName>
</protein>
<keyword evidence="3" id="KW-1185">Reference proteome</keyword>
<name>A0ABS7C3V5_9BACL</name>
<dbReference type="Proteomes" id="UP001519887">
    <property type="component" value="Unassembled WGS sequence"/>
</dbReference>
<sequence>MRVISSFDHSIYLELALTALEEHGIEKRSILAVPLEKAAEKPKLLDSIHRSDGTSLIDIGAACATALTVIASSIGFILHWGPIIWGLIGAAAGFIIGVLVDWLLKRQKSNQRKSQVIKGKSTEVIVVIDCEAHQMEAVEATLWKHMAFGVAKLQ</sequence>
<evidence type="ECO:0000313" key="2">
    <source>
        <dbReference type="EMBL" id="MBW7455586.1"/>
    </source>
</evidence>
<comment type="caution">
    <text evidence="2">The sequence shown here is derived from an EMBL/GenBank/DDBJ whole genome shotgun (WGS) entry which is preliminary data.</text>
</comment>
<evidence type="ECO:0000313" key="3">
    <source>
        <dbReference type="Proteomes" id="UP001519887"/>
    </source>
</evidence>
<feature type="transmembrane region" description="Helical" evidence="1">
    <location>
        <begin position="56"/>
        <end position="77"/>
    </location>
</feature>
<dbReference type="EMBL" id="JAHZIK010000390">
    <property type="protein sequence ID" value="MBW7455586.1"/>
    <property type="molecule type" value="Genomic_DNA"/>
</dbReference>
<reference evidence="2 3" key="1">
    <citation type="submission" date="2021-07" db="EMBL/GenBank/DDBJ databases">
        <title>Paenibacillus radiodurans sp. nov., isolated from the southeastern edge of Tengger Desert.</title>
        <authorList>
            <person name="Zhang G."/>
        </authorList>
    </citation>
    <scope>NUCLEOTIDE SEQUENCE [LARGE SCALE GENOMIC DNA]</scope>
    <source>
        <strain evidence="2 3">CCM 7311</strain>
    </source>
</reference>
<feature type="transmembrane region" description="Helical" evidence="1">
    <location>
        <begin position="83"/>
        <end position="104"/>
    </location>
</feature>
<keyword evidence="1" id="KW-1133">Transmembrane helix</keyword>
<evidence type="ECO:0000256" key="1">
    <source>
        <dbReference type="SAM" id="Phobius"/>
    </source>
</evidence>
<organism evidence="2 3">
    <name type="scientific">Paenibacillus sepulcri</name>
    <dbReference type="NCBI Taxonomy" id="359917"/>
    <lineage>
        <taxon>Bacteria</taxon>
        <taxon>Bacillati</taxon>
        <taxon>Bacillota</taxon>
        <taxon>Bacilli</taxon>
        <taxon>Bacillales</taxon>
        <taxon>Paenibacillaceae</taxon>
        <taxon>Paenibacillus</taxon>
    </lineage>
</organism>
<gene>
    <name evidence="2" type="ORF">K0U00_16295</name>
</gene>
<keyword evidence="1" id="KW-0472">Membrane</keyword>